<reference evidence="8" key="1">
    <citation type="submission" date="2020-11" db="EMBL/GenBank/DDBJ databases">
        <authorList>
            <consortium name="DOE Joint Genome Institute"/>
            <person name="Ahrendt S."/>
            <person name="Riley R."/>
            <person name="Andreopoulos W."/>
            <person name="Labutti K."/>
            <person name="Pangilinan J."/>
            <person name="Ruiz-Duenas F.J."/>
            <person name="Barrasa J.M."/>
            <person name="Sanchez-Garcia M."/>
            <person name="Camarero S."/>
            <person name="Miyauchi S."/>
            <person name="Serrano A."/>
            <person name="Linde D."/>
            <person name="Babiker R."/>
            <person name="Drula E."/>
            <person name="Ayuso-Fernandez I."/>
            <person name="Pacheco R."/>
            <person name="Padilla G."/>
            <person name="Ferreira P."/>
            <person name="Barriuso J."/>
            <person name="Kellner H."/>
            <person name="Castanera R."/>
            <person name="Alfaro M."/>
            <person name="Ramirez L."/>
            <person name="Pisabarro A.G."/>
            <person name="Kuo A."/>
            <person name="Tritt A."/>
            <person name="Lipzen A."/>
            <person name="He G."/>
            <person name="Yan M."/>
            <person name="Ng V."/>
            <person name="Cullen D."/>
            <person name="Martin F."/>
            <person name="Rosso M.-N."/>
            <person name="Henrissat B."/>
            <person name="Hibbett D."/>
            <person name="Martinez A.T."/>
            <person name="Grigoriev I.V."/>
        </authorList>
    </citation>
    <scope>NUCLEOTIDE SEQUENCE</scope>
    <source>
        <strain evidence="8">CBS 506.95</strain>
    </source>
</reference>
<feature type="compositionally biased region" description="Low complexity" evidence="6">
    <location>
        <begin position="94"/>
        <end position="108"/>
    </location>
</feature>
<dbReference type="PANTHER" id="PTHR47660:SF2">
    <property type="entry name" value="TRANSCRIPTION FACTOR WITH C2H2 AND ZN(2)-CYS(6) DNA BINDING DOMAIN (EUROFUNG)"/>
    <property type="match status" value="1"/>
</dbReference>
<feature type="compositionally biased region" description="Low complexity" evidence="6">
    <location>
        <begin position="149"/>
        <end position="165"/>
    </location>
</feature>
<dbReference type="Proteomes" id="UP000807306">
    <property type="component" value="Unassembled WGS sequence"/>
</dbReference>
<dbReference type="PANTHER" id="PTHR47660">
    <property type="entry name" value="TRANSCRIPTION FACTOR WITH C2H2 AND ZN(2)-CYS(6) DNA BINDING DOMAIN (EUROFUNG)-RELATED-RELATED"/>
    <property type="match status" value="1"/>
</dbReference>
<evidence type="ECO:0000256" key="4">
    <source>
        <dbReference type="ARBA" id="ARBA00023163"/>
    </source>
</evidence>
<evidence type="ECO:0000256" key="1">
    <source>
        <dbReference type="ARBA" id="ARBA00022723"/>
    </source>
</evidence>
<feature type="region of interest" description="Disordered" evidence="6">
    <location>
        <begin position="85"/>
        <end position="108"/>
    </location>
</feature>
<keyword evidence="1" id="KW-0479">Metal-binding</keyword>
<dbReference type="Gene3D" id="4.10.240.10">
    <property type="entry name" value="Zn(2)-C6 fungal-type DNA-binding domain"/>
    <property type="match status" value="1"/>
</dbReference>
<gene>
    <name evidence="8" type="ORF">CPB83DRAFT_843005</name>
</gene>
<comment type="caution">
    <text evidence="8">The sequence shown here is derived from an EMBL/GenBank/DDBJ whole genome shotgun (WGS) entry which is preliminary data.</text>
</comment>
<sequence>MRNTSISTSGAGPLDIYKRRSLNGHVITEPTSTQSKLVMSSSNVHTTKRRAQIACTNCRERKVKCEHENGETCKRCAASNKECHYEPVSTDKAPSSSPYPSTSMSHTSTLDGGFLVEGVRAPPSFPAQSSFSQMPVAAVHSQQASMPAQQYPTYPQTQTHTTQHPSPNHFHQYSQVSSLPSYSMPAQNPMAVPAPSQSWQTPQTQYGYGYAQSSTTQQIQPQNWPNIPQPNVGTQIAGYSYPMQPNSFNQQRPHEGGR</sequence>
<dbReference type="SUPFAM" id="SSF57701">
    <property type="entry name" value="Zn2/Cys6 DNA-binding domain"/>
    <property type="match status" value="1"/>
</dbReference>
<feature type="domain" description="Zn(2)-C6 fungal-type" evidence="7">
    <location>
        <begin position="54"/>
        <end position="85"/>
    </location>
</feature>
<dbReference type="PROSITE" id="PS00463">
    <property type="entry name" value="ZN2_CY6_FUNGAL_1"/>
    <property type="match status" value="1"/>
</dbReference>
<feature type="region of interest" description="Disordered" evidence="6">
    <location>
        <begin position="219"/>
        <end position="258"/>
    </location>
</feature>
<dbReference type="PROSITE" id="PS50048">
    <property type="entry name" value="ZN2_CY6_FUNGAL_2"/>
    <property type="match status" value="1"/>
</dbReference>
<proteinExistence type="predicted"/>
<dbReference type="CDD" id="cd00067">
    <property type="entry name" value="GAL4"/>
    <property type="match status" value="1"/>
</dbReference>
<dbReference type="InterPro" id="IPR036864">
    <property type="entry name" value="Zn2-C6_fun-type_DNA-bd_sf"/>
</dbReference>
<evidence type="ECO:0000256" key="3">
    <source>
        <dbReference type="ARBA" id="ARBA00023015"/>
    </source>
</evidence>
<dbReference type="GO" id="GO:0000981">
    <property type="term" value="F:DNA-binding transcription factor activity, RNA polymerase II-specific"/>
    <property type="evidence" value="ECO:0007669"/>
    <property type="project" value="InterPro"/>
</dbReference>
<evidence type="ECO:0000256" key="2">
    <source>
        <dbReference type="ARBA" id="ARBA00022833"/>
    </source>
</evidence>
<evidence type="ECO:0000256" key="5">
    <source>
        <dbReference type="ARBA" id="ARBA00023242"/>
    </source>
</evidence>
<name>A0A9P6JVT6_9AGAR</name>
<evidence type="ECO:0000313" key="8">
    <source>
        <dbReference type="EMBL" id="KAF9534826.1"/>
    </source>
</evidence>
<dbReference type="AlphaFoldDB" id="A0A9P6JVT6"/>
<dbReference type="OrthoDB" id="2260578at2759"/>
<keyword evidence="3" id="KW-0805">Transcription regulation</keyword>
<keyword evidence="2" id="KW-0862">Zinc</keyword>
<dbReference type="Pfam" id="PF00172">
    <property type="entry name" value="Zn_clus"/>
    <property type="match status" value="1"/>
</dbReference>
<dbReference type="SMART" id="SM00066">
    <property type="entry name" value="GAL4"/>
    <property type="match status" value="1"/>
</dbReference>
<dbReference type="EMBL" id="MU157825">
    <property type="protein sequence ID" value="KAF9534826.1"/>
    <property type="molecule type" value="Genomic_DNA"/>
</dbReference>
<feature type="region of interest" description="Disordered" evidence="6">
    <location>
        <begin position="136"/>
        <end position="170"/>
    </location>
</feature>
<evidence type="ECO:0000259" key="7">
    <source>
        <dbReference type="PROSITE" id="PS50048"/>
    </source>
</evidence>
<organism evidence="8 9">
    <name type="scientific">Crepidotus variabilis</name>
    <dbReference type="NCBI Taxonomy" id="179855"/>
    <lineage>
        <taxon>Eukaryota</taxon>
        <taxon>Fungi</taxon>
        <taxon>Dikarya</taxon>
        <taxon>Basidiomycota</taxon>
        <taxon>Agaricomycotina</taxon>
        <taxon>Agaricomycetes</taxon>
        <taxon>Agaricomycetidae</taxon>
        <taxon>Agaricales</taxon>
        <taxon>Agaricineae</taxon>
        <taxon>Crepidotaceae</taxon>
        <taxon>Crepidotus</taxon>
    </lineage>
</organism>
<feature type="compositionally biased region" description="Low complexity" evidence="6">
    <location>
        <begin position="219"/>
        <end position="231"/>
    </location>
</feature>
<dbReference type="GO" id="GO:0008270">
    <property type="term" value="F:zinc ion binding"/>
    <property type="evidence" value="ECO:0007669"/>
    <property type="project" value="InterPro"/>
</dbReference>
<evidence type="ECO:0000313" key="9">
    <source>
        <dbReference type="Proteomes" id="UP000807306"/>
    </source>
</evidence>
<accession>A0A9P6JVT6</accession>
<evidence type="ECO:0000256" key="6">
    <source>
        <dbReference type="SAM" id="MobiDB-lite"/>
    </source>
</evidence>
<keyword evidence="4" id="KW-0804">Transcription</keyword>
<keyword evidence="5" id="KW-0539">Nucleus</keyword>
<protein>
    <recommendedName>
        <fullName evidence="7">Zn(2)-C6 fungal-type domain-containing protein</fullName>
    </recommendedName>
</protein>
<keyword evidence="9" id="KW-1185">Reference proteome</keyword>
<dbReference type="InterPro" id="IPR001138">
    <property type="entry name" value="Zn2Cys6_DnaBD"/>
</dbReference>